<comment type="caution">
    <text evidence="2">The sequence shown here is derived from an EMBL/GenBank/DDBJ whole genome shotgun (WGS) entry which is preliminary data.</text>
</comment>
<accession>A0A836BUX2</accession>
<dbReference type="EMBL" id="JAEHOE010000068">
    <property type="protein sequence ID" value="KAG2489850.1"/>
    <property type="molecule type" value="Genomic_DNA"/>
</dbReference>
<organism evidence="2 3">
    <name type="scientific">Edaphochlamys debaryana</name>
    <dbReference type="NCBI Taxonomy" id="47281"/>
    <lineage>
        <taxon>Eukaryota</taxon>
        <taxon>Viridiplantae</taxon>
        <taxon>Chlorophyta</taxon>
        <taxon>core chlorophytes</taxon>
        <taxon>Chlorophyceae</taxon>
        <taxon>CS clade</taxon>
        <taxon>Chlamydomonadales</taxon>
        <taxon>Chlamydomonadales incertae sedis</taxon>
        <taxon>Edaphochlamys</taxon>
    </lineage>
</organism>
<evidence type="ECO:0000313" key="3">
    <source>
        <dbReference type="Proteomes" id="UP000612055"/>
    </source>
</evidence>
<sequence length="451" mass="48329">MQPLSPCRLFFPYDTCYLGAACDELPIELVVLPPENWKEVASLGFCVELRAKSPPTVPGNNPCANSMVDGVTELRIKPNNTLTFASDEGPVYWVLDDKEITPLITRHYLSFNLTGRVSFKDLNSSHRLCVGAAHLDWFELAGGLCNQQGLGQSPASLNTTSTSVWSVTCTYSFYGSYAYLLPLGGFKIRRCCPPCSDVMLYSYSSNSSATGGAYSTCLKSAIDVSPAPTEPSASPSPPQPFPPAPPTTLTQATQAPAATPSSGASPPAPMASHPALPTLTRSPKLVVLGPSKWDDAPGAAFCVALRPKAQAPPTTNPCASSMTAGNLELRLKLNLPWPFTTFVVTNFTLDGRDIVPSYEPAPDPNPSFAPGYLNFDLGGVSFENGTQHVLCARNSVLKWYDLSASLCTNQVLGDSYDNGTIYYVSGVTCDYSFVNYYSMGFAFLTCCPGCQ</sequence>
<dbReference type="Proteomes" id="UP000612055">
    <property type="component" value="Unassembled WGS sequence"/>
</dbReference>
<evidence type="ECO:0000256" key="1">
    <source>
        <dbReference type="SAM" id="MobiDB-lite"/>
    </source>
</evidence>
<feature type="compositionally biased region" description="Pro residues" evidence="1">
    <location>
        <begin position="234"/>
        <end position="246"/>
    </location>
</feature>
<feature type="compositionally biased region" description="Low complexity" evidence="1">
    <location>
        <begin position="247"/>
        <end position="275"/>
    </location>
</feature>
<gene>
    <name evidence="2" type="ORF">HYH03_011653</name>
</gene>
<protein>
    <recommendedName>
        <fullName evidence="4">Pherophorin domain-containing protein</fullName>
    </recommendedName>
</protein>
<feature type="region of interest" description="Disordered" evidence="1">
    <location>
        <begin position="225"/>
        <end position="277"/>
    </location>
</feature>
<evidence type="ECO:0008006" key="4">
    <source>
        <dbReference type="Google" id="ProtNLM"/>
    </source>
</evidence>
<reference evidence="2" key="1">
    <citation type="journal article" date="2020" name="bioRxiv">
        <title>Comparative genomics of Chlamydomonas.</title>
        <authorList>
            <person name="Craig R.J."/>
            <person name="Hasan A.R."/>
            <person name="Ness R.W."/>
            <person name="Keightley P.D."/>
        </authorList>
    </citation>
    <scope>NUCLEOTIDE SEQUENCE</scope>
    <source>
        <strain evidence="2">CCAP 11/70</strain>
    </source>
</reference>
<dbReference type="AlphaFoldDB" id="A0A836BUX2"/>
<proteinExistence type="predicted"/>
<keyword evidence="3" id="KW-1185">Reference proteome</keyword>
<name>A0A836BUX2_9CHLO</name>
<evidence type="ECO:0000313" key="2">
    <source>
        <dbReference type="EMBL" id="KAG2489850.1"/>
    </source>
</evidence>